<evidence type="ECO:0000256" key="1">
    <source>
        <dbReference type="SAM" id="MobiDB-lite"/>
    </source>
</evidence>
<evidence type="ECO:0000313" key="3">
    <source>
        <dbReference type="EMBL" id="KAG2231800.1"/>
    </source>
</evidence>
<feature type="region of interest" description="Disordered" evidence="1">
    <location>
        <begin position="17"/>
        <end position="38"/>
    </location>
</feature>
<proteinExistence type="predicted"/>
<organism evidence="3 4">
    <name type="scientific">Thamnidium elegans</name>
    <dbReference type="NCBI Taxonomy" id="101142"/>
    <lineage>
        <taxon>Eukaryota</taxon>
        <taxon>Fungi</taxon>
        <taxon>Fungi incertae sedis</taxon>
        <taxon>Mucoromycota</taxon>
        <taxon>Mucoromycotina</taxon>
        <taxon>Mucoromycetes</taxon>
        <taxon>Mucorales</taxon>
        <taxon>Mucorineae</taxon>
        <taxon>Mucoraceae</taxon>
        <taxon>Thamnidium</taxon>
    </lineage>
</organism>
<gene>
    <name evidence="3" type="ORF">INT48_005455</name>
</gene>
<keyword evidence="2" id="KW-0472">Membrane</keyword>
<evidence type="ECO:0000313" key="4">
    <source>
        <dbReference type="Proteomes" id="UP000613177"/>
    </source>
</evidence>
<keyword evidence="2" id="KW-0812">Transmembrane</keyword>
<sequence length="126" mass="13926">MLMGDRGHGFGSAIKRHQRFSDSKKQKKKQGKSTPTLITNEYNSSQTCLFCFNKLSHPVSTTANKISAASETFICMNSSCPTVFKTVCRDKVFALAIGLAGIFFGSTFRASRAQFSDSTLHFLNKK</sequence>
<keyword evidence="4" id="KW-1185">Reference proteome</keyword>
<dbReference type="Proteomes" id="UP000613177">
    <property type="component" value="Unassembled WGS sequence"/>
</dbReference>
<protein>
    <submittedName>
        <fullName evidence="3">Uncharacterized protein</fullName>
    </submittedName>
</protein>
<dbReference type="EMBL" id="JAEPRE010000135">
    <property type="protein sequence ID" value="KAG2231800.1"/>
    <property type="molecule type" value="Genomic_DNA"/>
</dbReference>
<reference evidence="3" key="1">
    <citation type="submission" date="2021-01" db="EMBL/GenBank/DDBJ databases">
        <title>Metabolic potential, ecology and presence of endohyphal bacteria is reflected in genomic diversity of Mucoromycotina.</title>
        <authorList>
            <person name="Muszewska A."/>
            <person name="Okrasinska A."/>
            <person name="Steczkiewicz K."/>
            <person name="Drgas O."/>
            <person name="Orlowska M."/>
            <person name="Perlinska-Lenart U."/>
            <person name="Aleksandrzak-Piekarczyk T."/>
            <person name="Szatraj K."/>
            <person name="Zielenkiewicz U."/>
            <person name="Pilsyk S."/>
            <person name="Malc E."/>
            <person name="Mieczkowski P."/>
            <person name="Kruszewska J.S."/>
            <person name="Biernat P."/>
            <person name="Pawlowska J."/>
        </authorList>
    </citation>
    <scope>NUCLEOTIDE SEQUENCE</scope>
    <source>
        <strain evidence="3">WA0000018081</strain>
    </source>
</reference>
<name>A0A8H7VST8_9FUNG</name>
<evidence type="ECO:0000256" key="2">
    <source>
        <dbReference type="SAM" id="Phobius"/>
    </source>
</evidence>
<comment type="caution">
    <text evidence="3">The sequence shown here is derived from an EMBL/GenBank/DDBJ whole genome shotgun (WGS) entry which is preliminary data.</text>
</comment>
<feature type="transmembrane region" description="Helical" evidence="2">
    <location>
        <begin position="92"/>
        <end position="110"/>
    </location>
</feature>
<accession>A0A8H7VST8</accession>
<keyword evidence="2" id="KW-1133">Transmembrane helix</keyword>
<dbReference type="AlphaFoldDB" id="A0A8H7VST8"/>